<keyword evidence="5" id="KW-1185">Reference proteome</keyword>
<keyword evidence="1" id="KW-0472">Membrane</keyword>
<dbReference type="Pfam" id="PF18203">
    <property type="entry name" value="IPTL-CTERM"/>
    <property type="match status" value="1"/>
</dbReference>
<feature type="signal peptide" evidence="2">
    <location>
        <begin position="1"/>
        <end position="22"/>
    </location>
</feature>
<feature type="domain" description="IPTL-CTERM protein sorting" evidence="3">
    <location>
        <begin position="225"/>
        <end position="250"/>
    </location>
</feature>
<keyword evidence="2" id="KW-0732">Signal</keyword>
<dbReference type="Proteomes" id="UP000521199">
    <property type="component" value="Unassembled WGS sequence"/>
</dbReference>
<sequence length="257" mass="25785">MRYPLIGSVLLLCLAAIAPASASITVPAGATLDLRGGRIDAAGGDVVTSGTVRLGAGELLGVGDFRVLAGTADLGSGAITLVGDWENRATVIAGSSVVEFRDGPAAIRAILGSTQFATLSLVSANGTRYRLESGSTQRVSALLEIVGEGVPIQIDVTAAGIAAVNLLPGGTQDIANVGVSNVHATGQPLAPTLTNQGGSGNATGWFGGGGGGPTDPPVVVQPLVVPALSDLGLLLMVLLFGAVTWRQRRHLPSRLRA</sequence>
<evidence type="ECO:0000259" key="3">
    <source>
        <dbReference type="Pfam" id="PF18203"/>
    </source>
</evidence>
<dbReference type="AlphaFoldDB" id="A0A7W8D8U2"/>
<proteinExistence type="predicted"/>
<dbReference type="InterPro" id="IPR026442">
    <property type="entry name" value="IPTL_CTERM"/>
</dbReference>
<evidence type="ECO:0000256" key="1">
    <source>
        <dbReference type="SAM" id="Phobius"/>
    </source>
</evidence>
<evidence type="ECO:0000313" key="5">
    <source>
        <dbReference type="Proteomes" id="UP000521199"/>
    </source>
</evidence>
<dbReference type="RefSeq" id="WP_183961454.1">
    <property type="nucleotide sequence ID" value="NZ_JACHHP010000004.1"/>
</dbReference>
<name>A0A7W8D8U2_9GAMM</name>
<keyword evidence="1" id="KW-1133">Transmembrane helix</keyword>
<feature type="chain" id="PRO_5030597548" evidence="2">
    <location>
        <begin position="23"/>
        <end position="257"/>
    </location>
</feature>
<accession>A0A7W8D8U2</accession>
<comment type="caution">
    <text evidence="4">The sequence shown here is derived from an EMBL/GenBank/DDBJ whole genome shotgun (WGS) entry which is preliminary data.</text>
</comment>
<feature type="transmembrane region" description="Helical" evidence="1">
    <location>
        <begin position="223"/>
        <end position="245"/>
    </location>
</feature>
<keyword evidence="1" id="KW-0812">Transmembrane</keyword>
<dbReference type="NCBIfam" id="TIGR04174">
    <property type="entry name" value="IPTL_CTERM"/>
    <property type="match status" value="1"/>
</dbReference>
<evidence type="ECO:0000256" key="2">
    <source>
        <dbReference type="SAM" id="SignalP"/>
    </source>
</evidence>
<gene>
    <name evidence="4" type="ORF">HNQ52_002457</name>
</gene>
<evidence type="ECO:0000313" key="4">
    <source>
        <dbReference type="EMBL" id="MBB5208907.1"/>
    </source>
</evidence>
<organism evidence="4 5">
    <name type="scientific">Chiayiivirga flava</name>
    <dbReference type="NCBI Taxonomy" id="659595"/>
    <lineage>
        <taxon>Bacteria</taxon>
        <taxon>Pseudomonadati</taxon>
        <taxon>Pseudomonadota</taxon>
        <taxon>Gammaproteobacteria</taxon>
        <taxon>Lysobacterales</taxon>
        <taxon>Lysobacteraceae</taxon>
        <taxon>Chiayiivirga</taxon>
    </lineage>
</organism>
<protein>
    <submittedName>
        <fullName evidence="4">Adhesin HecA-like repeat protein</fullName>
    </submittedName>
</protein>
<reference evidence="4 5" key="1">
    <citation type="submission" date="2020-08" db="EMBL/GenBank/DDBJ databases">
        <title>Genomic Encyclopedia of Type Strains, Phase IV (KMG-IV): sequencing the most valuable type-strain genomes for metagenomic binning, comparative biology and taxonomic classification.</title>
        <authorList>
            <person name="Goeker M."/>
        </authorList>
    </citation>
    <scope>NUCLEOTIDE SEQUENCE [LARGE SCALE GENOMIC DNA]</scope>
    <source>
        <strain evidence="4 5">DSM 24163</strain>
    </source>
</reference>
<dbReference type="EMBL" id="JACHHP010000004">
    <property type="protein sequence ID" value="MBB5208907.1"/>
    <property type="molecule type" value="Genomic_DNA"/>
</dbReference>